<evidence type="ECO:0008006" key="4">
    <source>
        <dbReference type="Google" id="ProtNLM"/>
    </source>
</evidence>
<protein>
    <recommendedName>
        <fullName evidence="4">PH domain-containing protein</fullName>
    </recommendedName>
</protein>
<feature type="transmembrane region" description="Helical" evidence="1">
    <location>
        <begin position="37"/>
        <end position="55"/>
    </location>
</feature>
<feature type="transmembrane region" description="Helical" evidence="1">
    <location>
        <begin position="12"/>
        <end position="31"/>
    </location>
</feature>
<proteinExistence type="predicted"/>
<keyword evidence="3" id="KW-1185">Reference proteome</keyword>
<evidence type="ECO:0000313" key="3">
    <source>
        <dbReference type="Proteomes" id="UP000587760"/>
    </source>
</evidence>
<comment type="caution">
    <text evidence="2">The sequence shown here is derived from an EMBL/GenBank/DDBJ whole genome shotgun (WGS) entry which is preliminary data.</text>
</comment>
<keyword evidence="1" id="KW-1133">Transmembrane helix</keyword>
<dbReference type="RefSeq" id="WP_184742599.1">
    <property type="nucleotide sequence ID" value="NZ_JACHGJ010000001.1"/>
</dbReference>
<accession>A0A841R473</accession>
<organism evidence="2 3">
    <name type="scientific">Spirochaeta isovalerica</name>
    <dbReference type="NCBI Taxonomy" id="150"/>
    <lineage>
        <taxon>Bacteria</taxon>
        <taxon>Pseudomonadati</taxon>
        <taxon>Spirochaetota</taxon>
        <taxon>Spirochaetia</taxon>
        <taxon>Spirochaetales</taxon>
        <taxon>Spirochaetaceae</taxon>
        <taxon>Spirochaeta</taxon>
    </lineage>
</organism>
<dbReference type="EMBL" id="JACHGJ010000001">
    <property type="protein sequence ID" value="MBB6478603.1"/>
    <property type="molecule type" value="Genomic_DNA"/>
</dbReference>
<dbReference type="Proteomes" id="UP000587760">
    <property type="component" value="Unassembled WGS sequence"/>
</dbReference>
<name>A0A841R473_9SPIO</name>
<dbReference type="AlphaFoldDB" id="A0A841R473"/>
<keyword evidence="1" id="KW-0812">Transmembrane</keyword>
<evidence type="ECO:0000256" key="1">
    <source>
        <dbReference type="SAM" id="Phobius"/>
    </source>
</evidence>
<gene>
    <name evidence="2" type="ORF">HNR50_000236</name>
</gene>
<sequence length="138" mass="16132">MSERIIKKNLLSRFSAYLLILPFIPALRPLLNSHSTGELIIFILGFFLSLSLVIFSNTRPYLKITDDNLFVYLLYKYKPEIHEFGSIREIRILSPRKMVIDTKGFEPLDIRLRKKEISSLCDLLEAKGIEINKVYRNL</sequence>
<reference evidence="2 3" key="1">
    <citation type="submission" date="2020-08" db="EMBL/GenBank/DDBJ databases">
        <title>Genomic Encyclopedia of Type Strains, Phase IV (KMG-IV): sequencing the most valuable type-strain genomes for metagenomic binning, comparative biology and taxonomic classification.</title>
        <authorList>
            <person name="Goeker M."/>
        </authorList>
    </citation>
    <scope>NUCLEOTIDE SEQUENCE [LARGE SCALE GENOMIC DNA]</scope>
    <source>
        <strain evidence="2 3">DSM 2461</strain>
    </source>
</reference>
<evidence type="ECO:0000313" key="2">
    <source>
        <dbReference type="EMBL" id="MBB6478603.1"/>
    </source>
</evidence>
<keyword evidence="1" id="KW-0472">Membrane</keyword>